<keyword evidence="4" id="KW-1185">Reference proteome</keyword>
<evidence type="ECO:0000256" key="1">
    <source>
        <dbReference type="SAM" id="MobiDB-lite"/>
    </source>
</evidence>
<protein>
    <submittedName>
        <fullName evidence="3">Uncharacterized protein</fullName>
    </submittedName>
</protein>
<sequence>MNRPNSSSHPHIHHALTLAALLVCLIVATPSASGQAGEGDKQAKIAALKQSAAENQQKLHKYQWIETTQLTLNDNDRPGTQSACQYGPDGKVQKTPINPAPPQASSGGRFKQRIIAKKKEEIKDYMGQVKALLAMYVPPNPERMQQAFQEHKVSLIPGDASGLAQIVFKDYAQPGDQMTISFNSAEKKISALNVNTYMDEPKDVVTLAVRFASLPDSTNYVQQSVLNATAKKLQVTTTNSNYQPLAQ</sequence>
<reference evidence="3" key="1">
    <citation type="submission" date="2020-08" db="EMBL/GenBank/DDBJ databases">
        <title>Genomic Encyclopedia of Type Strains, Phase IV (KMG-V): Genome sequencing to study the core and pangenomes of soil and plant-associated prokaryotes.</title>
        <authorList>
            <person name="Whitman W."/>
        </authorList>
    </citation>
    <scope>NUCLEOTIDE SEQUENCE [LARGE SCALE GENOMIC DNA]</scope>
    <source>
        <strain evidence="3">M8UP27</strain>
    </source>
</reference>
<dbReference type="Proteomes" id="UP000568106">
    <property type="component" value="Unassembled WGS sequence"/>
</dbReference>
<evidence type="ECO:0000313" key="3">
    <source>
        <dbReference type="EMBL" id="MBB5317163.1"/>
    </source>
</evidence>
<proteinExistence type="predicted"/>
<dbReference type="EMBL" id="JACHDY010000002">
    <property type="protein sequence ID" value="MBB5317163.1"/>
    <property type="molecule type" value="Genomic_DNA"/>
</dbReference>
<organism evidence="3 4">
    <name type="scientific">Tunturiibacter empetritectus</name>
    <dbReference type="NCBI Taxonomy" id="3069691"/>
    <lineage>
        <taxon>Bacteria</taxon>
        <taxon>Pseudomonadati</taxon>
        <taxon>Acidobacteriota</taxon>
        <taxon>Terriglobia</taxon>
        <taxon>Terriglobales</taxon>
        <taxon>Acidobacteriaceae</taxon>
        <taxon>Tunturiibacter</taxon>
    </lineage>
</organism>
<evidence type="ECO:0000256" key="2">
    <source>
        <dbReference type="SAM" id="SignalP"/>
    </source>
</evidence>
<feature type="region of interest" description="Disordered" evidence="1">
    <location>
        <begin position="73"/>
        <end position="109"/>
    </location>
</feature>
<evidence type="ECO:0000313" key="4">
    <source>
        <dbReference type="Proteomes" id="UP000568106"/>
    </source>
</evidence>
<comment type="caution">
    <text evidence="3">The sequence shown here is derived from an EMBL/GenBank/DDBJ whole genome shotgun (WGS) entry which is preliminary data.</text>
</comment>
<gene>
    <name evidence="3" type="ORF">HDF09_001832</name>
</gene>
<feature type="signal peptide" evidence="2">
    <location>
        <begin position="1"/>
        <end position="36"/>
    </location>
</feature>
<keyword evidence="2" id="KW-0732">Signal</keyword>
<feature type="compositionally biased region" description="Polar residues" evidence="1">
    <location>
        <begin position="73"/>
        <end position="84"/>
    </location>
</feature>
<feature type="chain" id="PRO_5031223099" evidence="2">
    <location>
        <begin position="37"/>
        <end position="247"/>
    </location>
</feature>
<name>A0A7W8IHB4_9BACT</name>
<dbReference type="AlphaFoldDB" id="A0A7W8IHB4"/>
<accession>A0A7W8IHB4</accession>